<accession>A0A7S0C255</accession>
<dbReference type="AlphaFoldDB" id="A0A7S0C255"/>
<proteinExistence type="predicted"/>
<evidence type="ECO:0000313" key="1">
    <source>
        <dbReference type="EMBL" id="CAD8410574.1"/>
    </source>
</evidence>
<dbReference type="EMBL" id="HBEL01014035">
    <property type="protein sequence ID" value="CAD8410574.1"/>
    <property type="molecule type" value="Transcribed_RNA"/>
</dbReference>
<gene>
    <name evidence="1" type="ORF">PINE0816_LOCUS6697</name>
</gene>
<organism evidence="1">
    <name type="scientific">Proboscia inermis</name>
    <dbReference type="NCBI Taxonomy" id="420281"/>
    <lineage>
        <taxon>Eukaryota</taxon>
        <taxon>Sar</taxon>
        <taxon>Stramenopiles</taxon>
        <taxon>Ochrophyta</taxon>
        <taxon>Bacillariophyta</taxon>
        <taxon>Coscinodiscophyceae</taxon>
        <taxon>Rhizosoleniophycidae</taxon>
        <taxon>Rhizosoleniales</taxon>
        <taxon>Rhizosoleniaceae</taxon>
        <taxon>Proboscia</taxon>
    </lineage>
</organism>
<name>A0A7S0C255_9STRA</name>
<reference evidence="1" key="1">
    <citation type="submission" date="2021-01" db="EMBL/GenBank/DDBJ databases">
        <authorList>
            <person name="Corre E."/>
            <person name="Pelletier E."/>
            <person name="Niang G."/>
            <person name="Scheremetjew M."/>
            <person name="Finn R."/>
            <person name="Kale V."/>
            <person name="Holt S."/>
            <person name="Cochrane G."/>
            <person name="Meng A."/>
            <person name="Brown T."/>
            <person name="Cohen L."/>
        </authorList>
    </citation>
    <scope>NUCLEOTIDE SEQUENCE</scope>
    <source>
        <strain evidence="1">CCAP1064/1</strain>
    </source>
</reference>
<sequence>MFQFLREFPTNHNKNVIIIIKCTKSCEQLDANRSRFRSEGNQAIFEELKRRITEVSELAAIMSPEVGNADPEHILRCNGDISSTDPIGALLSAYCKGKGGTIW</sequence>
<protein>
    <submittedName>
        <fullName evidence="1">Uncharacterized protein</fullName>
    </submittedName>
</protein>